<sequence length="68" mass="7969">MSFQNLQTYEEGESNVEGIPEKFDKRKILKYCKKHFACNGTVVEHEEYGEVLQFQGYLFITSYSSIVH</sequence>
<dbReference type="AlphaFoldDB" id="A0AA85F529"/>
<dbReference type="InterPro" id="IPR001950">
    <property type="entry name" value="SUI1"/>
</dbReference>
<reference evidence="3" key="2">
    <citation type="submission" date="2023-11" db="UniProtKB">
        <authorList>
            <consortium name="WormBaseParasite"/>
        </authorList>
    </citation>
    <scope>IDENTIFICATION</scope>
</reference>
<dbReference type="GO" id="GO:0003743">
    <property type="term" value="F:translation initiation factor activity"/>
    <property type="evidence" value="ECO:0007669"/>
    <property type="project" value="InterPro"/>
</dbReference>
<evidence type="ECO:0000259" key="1">
    <source>
        <dbReference type="PROSITE" id="PS50296"/>
    </source>
</evidence>
<proteinExistence type="predicted"/>
<name>A0AA85F529_9TREM</name>
<dbReference type="SUPFAM" id="SSF55159">
    <property type="entry name" value="eIF1-like"/>
    <property type="match status" value="1"/>
</dbReference>
<keyword evidence="2" id="KW-1185">Reference proteome</keyword>
<dbReference type="WBParaSite" id="SRDH1_34620.1">
    <property type="protein sequence ID" value="SRDH1_34620.1"/>
    <property type="gene ID" value="SRDH1_34620"/>
</dbReference>
<evidence type="ECO:0000313" key="3">
    <source>
        <dbReference type="WBParaSite" id="SRDH1_34620.1"/>
    </source>
</evidence>
<organism evidence="2 3">
    <name type="scientific">Schistosoma rodhaini</name>
    <dbReference type="NCBI Taxonomy" id="6188"/>
    <lineage>
        <taxon>Eukaryota</taxon>
        <taxon>Metazoa</taxon>
        <taxon>Spiralia</taxon>
        <taxon>Lophotrochozoa</taxon>
        <taxon>Platyhelminthes</taxon>
        <taxon>Trematoda</taxon>
        <taxon>Digenea</taxon>
        <taxon>Strigeidida</taxon>
        <taxon>Schistosomatoidea</taxon>
        <taxon>Schistosomatidae</taxon>
        <taxon>Schistosoma</taxon>
    </lineage>
</organism>
<dbReference type="PANTHER" id="PTHR10388">
    <property type="entry name" value="EUKARYOTIC TRANSLATION INITIATION FACTOR SUI1"/>
    <property type="match status" value="1"/>
</dbReference>
<protein>
    <recommendedName>
        <fullName evidence="1">SUI1 domain-containing protein</fullName>
    </recommendedName>
</protein>
<reference evidence="2" key="1">
    <citation type="submission" date="2022-06" db="EMBL/GenBank/DDBJ databases">
        <authorList>
            <person name="Berger JAMES D."/>
            <person name="Berger JAMES D."/>
        </authorList>
    </citation>
    <scope>NUCLEOTIDE SEQUENCE [LARGE SCALE GENOMIC DNA]</scope>
</reference>
<dbReference type="Pfam" id="PF01253">
    <property type="entry name" value="SUI1"/>
    <property type="match status" value="1"/>
</dbReference>
<dbReference type="Proteomes" id="UP000050792">
    <property type="component" value="Unassembled WGS sequence"/>
</dbReference>
<dbReference type="PROSITE" id="PS50296">
    <property type="entry name" value="SUI1"/>
    <property type="match status" value="1"/>
</dbReference>
<accession>A0AA85F529</accession>
<feature type="domain" description="SUI1" evidence="1">
    <location>
        <begin position="14"/>
        <end position="56"/>
    </location>
</feature>
<dbReference type="Gene3D" id="3.30.780.10">
    <property type="entry name" value="SUI1-like domain"/>
    <property type="match status" value="1"/>
</dbReference>
<evidence type="ECO:0000313" key="2">
    <source>
        <dbReference type="Proteomes" id="UP000050792"/>
    </source>
</evidence>
<dbReference type="InterPro" id="IPR036877">
    <property type="entry name" value="SUI1_dom_sf"/>
</dbReference>